<dbReference type="PANTHER" id="PTHR45436">
    <property type="entry name" value="SENSOR HISTIDINE KINASE YKOH"/>
    <property type="match status" value="1"/>
</dbReference>
<evidence type="ECO:0000256" key="7">
    <source>
        <dbReference type="ARBA" id="ARBA00022777"/>
    </source>
</evidence>
<keyword evidence="6 10" id="KW-0812">Transmembrane</keyword>
<comment type="subcellular location">
    <subcellularLocation>
        <location evidence="2">Cell membrane</location>
    </subcellularLocation>
</comment>
<dbReference type="STRING" id="298654.FraEuI1c_5971"/>
<dbReference type="EMBL" id="CP002299">
    <property type="protein sequence ID" value="ADP83955.1"/>
    <property type="molecule type" value="Genomic_DNA"/>
</dbReference>
<feature type="domain" description="Histidine kinase" evidence="11">
    <location>
        <begin position="153"/>
        <end position="371"/>
    </location>
</feature>
<evidence type="ECO:0000313" key="13">
    <source>
        <dbReference type="EMBL" id="ADP83955.1"/>
    </source>
</evidence>
<dbReference type="PROSITE" id="PS50109">
    <property type="entry name" value="HIS_KIN"/>
    <property type="match status" value="1"/>
</dbReference>
<dbReference type="Pfam" id="PF00512">
    <property type="entry name" value="HisKA"/>
    <property type="match status" value="1"/>
</dbReference>
<dbReference type="HOGENOM" id="CLU_000445_89_3_11"/>
<sequence precursor="true">MIKVRRTVRMRLTVLYSVLFVISSVVLLGITNGVGSTSVSSAAVATRPDPVNPPVGSGDVRMSVSHGYLLGSLIALGVMAVVSVVVGWLAAGRALRPLRAMTAATRRISADSLHERLAMQGPKDELKDLSDTIDALLERLDGAFGAQRRFVANASHELRTPLATVRALVDVAAAKPGPVPVETITLADRVRVELDRVDELLDGLLALARGQHGALPDRAVIALDQAVSSRLAPRADQLADRGLQLHRVHSLEETWIVASQPLLSRMIDNLLDNAILHNRDGGWIRVATAVSGSTARLVVENGGDVLAQEEVAELGRPFRRLGVERTGSDTAGAGLGLSIVAAIAEAHDGSLDLRARADGGLRVTVALPRAAVSGAADAALPGVPA</sequence>
<dbReference type="InterPro" id="IPR050428">
    <property type="entry name" value="TCS_sensor_his_kinase"/>
</dbReference>
<dbReference type="Gene3D" id="1.10.287.130">
    <property type="match status" value="1"/>
</dbReference>
<dbReference type="InterPro" id="IPR003594">
    <property type="entry name" value="HATPase_dom"/>
</dbReference>
<dbReference type="CDD" id="cd00082">
    <property type="entry name" value="HisKA"/>
    <property type="match status" value="1"/>
</dbReference>
<gene>
    <name evidence="13" type="ordered locus">FraEuI1c_5971</name>
</gene>
<dbReference type="Pfam" id="PF00672">
    <property type="entry name" value="HAMP"/>
    <property type="match status" value="1"/>
</dbReference>
<dbReference type="Pfam" id="PF02518">
    <property type="entry name" value="HATPase_c"/>
    <property type="match status" value="1"/>
</dbReference>
<dbReference type="GO" id="GO:0005886">
    <property type="term" value="C:plasma membrane"/>
    <property type="evidence" value="ECO:0007669"/>
    <property type="project" value="UniProtKB-SubCell"/>
</dbReference>
<keyword evidence="5" id="KW-0808">Transferase</keyword>
<dbReference type="KEGG" id="fri:FraEuI1c_5971"/>
<dbReference type="InterPro" id="IPR003660">
    <property type="entry name" value="HAMP_dom"/>
</dbReference>
<dbReference type="InParanoid" id="E3IZN7"/>
<dbReference type="EC" id="2.7.13.3" evidence="3"/>
<keyword evidence="10" id="KW-0472">Membrane</keyword>
<name>E3IZN7_PSEI1</name>
<dbReference type="RefSeq" id="WP_013427073.1">
    <property type="nucleotide sequence ID" value="NC_014666.1"/>
</dbReference>
<evidence type="ECO:0000256" key="4">
    <source>
        <dbReference type="ARBA" id="ARBA00022553"/>
    </source>
</evidence>
<dbReference type="CDD" id="cd06225">
    <property type="entry name" value="HAMP"/>
    <property type="match status" value="1"/>
</dbReference>
<dbReference type="AlphaFoldDB" id="E3IZN7"/>
<evidence type="ECO:0000256" key="2">
    <source>
        <dbReference type="ARBA" id="ARBA00004236"/>
    </source>
</evidence>
<evidence type="ECO:0000259" key="11">
    <source>
        <dbReference type="PROSITE" id="PS50109"/>
    </source>
</evidence>
<dbReference type="InterPro" id="IPR005467">
    <property type="entry name" value="His_kinase_dom"/>
</dbReference>
<dbReference type="eggNOG" id="COG2205">
    <property type="taxonomic scope" value="Bacteria"/>
</dbReference>
<evidence type="ECO:0000256" key="1">
    <source>
        <dbReference type="ARBA" id="ARBA00000085"/>
    </source>
</evidence>
<dbReference type="PANTHER" id="PTHR45436:SF5">
    <property type="entry name" value="SENSOR HISTIDINE KINASE TRCS"/>
    <property type="match status" value="1"/>
</dbReference>
<evidence type="ECO:0000256" key="9">
    <source>
        <dbReference type="ARBA" id="ARBA00023012"/>
    </source>
</evidence>
<evidence type="ECO:0000256" key="3">
    <source>
        <dbReference type="ARBA" id="ARBA00012438"/>
    </source>
</evidence>
<dbReference type="SMART" id="SM00304">
    <property type="entry name" value="HAMP"/>
    <property type="match status" value="1"/>
</dbReference>
<dbReference type="Gene3D" id="6.10.340.10">
    <property type="match status" value="1"/>
</dbReference>
<proteinExistence type="predicted"/>
<evidence type="ECO:0000256" key="5">
    <source>
        <dbReference type="ARBA" id="ARBA00022679"/>
    </source>
</evidence>
<feature type="transmembrane region" description="Helical" evidence="10">
    <location>
        <begin position="66"/>
        <end position="91"/>
    </location>
</feature>
<evidence type="ECO:0000256" key="8">
    <source>
        <dbReference type="ARBA" id="ARBA00022989"/>
    </source>
</evidence>
<dbReference type="InterPro" id="IPR036097">
    <property type="entry name" value="HisK_dim/P_sf"/>
</dbReference>
<evidence type="ECO:0000256" key="6">
    <source>
        <dbReference type="ARBA" id="ARBA00022692"/>
    </source>
</evidence>
<dbReference type="SMART" id="SM00388">
    <property type="entry name" value="HisKA"/>
    <property type="match status" value="1"/>
</dbReference>
<evidence type="ECO:0000259" key="12">
    <source>
        <dbReference type="PROSITE" id="PS50885"/>
    </source>
</evidence>
<keyword evidence="9" id="KW-0902">Two-component regulatory system</keyword>
<keyword evidence="8 10" id="KW-1133">Transmembrane helix</keyword>
<comment type="catalytic activity">
    <reaction evidence="1">
        <text>ATP + protein L-histidine = ADP + protein N-phospho-L-histidine.</text>
        <dbReference type="EC" id="2.7.13.3"/>
    </reaction>
</comment>
<protein>
    <recommendedName>
        <fullName evidence="3">histidine kinase</fullName>
        <ecNumber evidence="3">2.7.13.3</ecNumber>
    </recommendedName>
</protein>
<dbReference type="PROSITE" id="PS50885">
    <property type="entry name" value="HAMP"/>
    <property type="match status" value="1"/>
</dbReference>
<keyword evidence="7 13" id="KW-0418">Kinase</keyword>
<dbReference type="SMART" id="SM00387">
    <property type="entry name" value="HATPase_c"/>
    <property type="match status" value="1"/>
</dbReference>
<dbReference type="SUPFAM" id="SSF158472">
    <property type="entry name" value="HAMP domain-like"/>
    <property type="match status" value="1"/>
</dbReference>
<dbReference type="Proteomes" id="UP000002484">
    <property type="component" value="Chromosome"/>
</dbReference>
<dbReference type="InterPro" id="IPR003661">
    <property type="entry name" value="HisK_dim/P_dom"/>
</dbReference>
<feature type="domain" description="HAMP" evidence="12">
    <location>
        <begin position="92"/>
        <end position="145"/>
    </location>
</feature>
<organism evidence="13 14">
    <name type="scientific">Pseudofrankia inefficax (strain DSM 45817 / CECT 9037 / DDB 130130 / EuI1c)</name>
    <name type="common">Frankia inefficax</name>
    <dbReference type="NCBI Taxonomy" id="298654"/>
    <lineage>
        <taxon>Bacteria</taxon>
        <taxon>Bacillati</taxon>
        <taxon>Actinomycetota</taxon>
        <taxon>Actinomycetes</taxon>
        <taxon>Frankiales</taxon>
        <taxon>Frankiaceae</taxon>
        <taxon>Pseudofrankia</taxon>
    </lineage>
</organism>
<evidence type="ECO:0000256" key="10">
    <source>
        <dbReference type="SAM" id="Phobius"/>
    </source>
</evidence>
<dbReference type="SUPFAM" id="SSF47384">
    <property type="entry name" value="Homodimeric domain of signal transducing histidine kinase"/>
    <property type="match status" value="1"/>
</dbReference>
<dbReference type="GO" id="GO:0000155">
    <property type="term" value="F:phosphorelay sensor kinase activity"/>
    <property type="evidence" value="ECO:0007669"/>
    <property type="project" value="InterPro"/>
</dbReference>
<dbReference type="SUPFAM" id="SSF55874">
    <property type="entry name" value="ATPase domain of HSP90 chaperone/DNA topoisomerase II/histidine kinase"/>
    <property type="match status" value="1"/>
</dbReference>
<evidence type="ECO:0000313" key="14">
    <source>
        <dbReference type="Proteomes" id="UP000002484"/>
    </source>
</evidence>
<dbReference type="Gene3D" id="3.30.565.10">
    <property type="entry name" value="Histidine kinase-like ATPase, C-terminal domain"/>
    <property type="match status" value="1"/>
</dbReference>
<dbReference type="InterPro" id="IPR036890">
    <property type="entry name" value="HATPase_C_sf"/>
</dbReference>
<reference evidence="13 14" key="1">
    <citation type="submission" date="2010-10" db="EMBL/GenBank/DDBJ databases">
        <title>Complete sequence of Frankia sp. EuI1c.</title>
        <authorList>
            <consortium name="US DOE Joint Genome Institute"/>
            <person name="Lucas S."/>
            <person name="Copeland A."/>
            <person name="Lapidus A."/>
            <person name="Cheng J.-F."/>
            <person name="Bruce D."/>
            <person name="Goodwin L."/>
            <person name="Pitluck S."/>
            <person name="Chertkov O."/>
            <person name="Detter J.C."/>
            <person name="Han C."/>
            <person name="Tapia R."/>
            <person name="Land M."/>
            <person name="Hauser L."/>
            <person name="Jeffries C."/>
            <person name="Kyrpides N."/>
            <person name="Ivanova N."/>
            <person name="Mikhailova N."/>
            <person name="Beauchemin N."/>
            <person name="Sen A."/>
            <person name="Sur S.A."/>
            <person name="Gtari M."/>
            <person name="Wall L."/>
            <person name="Tisa L."/>
            <person name="Woyke T."/>
        </authorList>
    </citation>
    <scope>NUCLEOTIDE SEQUENCE [LARGE SCALE GENOMIC DNA]</scope>
    <source>
        <strain evidence="14">DSM 45817 / CECT 9037 / EuI1c</strain>
    </source>
</reference>
<accession>E3IZN7</accession>
<keyword evidence="14" id="KW-1185">Reference proteome</keyword>
<keyword evidence="4" id="KW-0597">Phosphoprotein</keyword>